<dbReference type="RefSeq" id="WP_050673069.1">
    <property type="nucleotide sequence ID" value="NZ_BSKQ01000001.1"/>
</dbReference>
<organism evidence="3 4">
    <name type="scientific">Phaeobacter italicus</name>
    <dbReference type="NCBI Taxonomy" id="481446"/>
    <lineage>
        <taxon>Bacteria</taxon>
        <taxon>Pseudomonadati</taxon>
        <taxon>Pseudomonadota</taxon>
        <taxon>Alphaproteobacteria</taxon>
        <taxon>Rhodobacterales</taxon>
        <taxon>Roseobacteraceae</taxon>
        <taxon>Phaeobacter</taxon>
    </lineage>
</organism>
<dbReference type="Pfam" id="PF07331">
    <property type="entry name" value="TctB"/>
    <property type="match status" value="1"/>
</dbReference>
<keyword evidence="1" id="KW-0472">Membrane</keyword>
<keyword evidence="4" id="KW-1185">Reference proteome</keyword>
<feature type="transmembrane region" description="Helical" evidence="1">
    <location>
        <begin position="129"/>
        <end position="153"/>
    </location>
</feature>
<keyword evidence="1" id="KW-0812">Transmembrane</keyword>
<evidence type="ECO:0000313" key="3">
    <source>
        <dbReference type="EMBL" id="CRL10695.1"/>
    </source>
</evidence>
<dbReference type="InterPro" id="IPR009936">
    <property type="entry name" value="DUF1468"/>
</dbReference>
<keyword evidence="1" id="KW-1133">Transmembrane helix</keyword>
<feature type="transmembrane region" description="Helical" evidence="1">
    <location>
        <begin position="105"/>
        <end position="122"/>
    </location>
</feature>
<feature type="domain" description="DUF1468" evidence="2">
    <location>
        <begin position="6"/>
        <end position="153"/>
    </location>
</feature>
<protein>
    <submittedName>
        <fullName evidence="3">Tripartite tricarboxylate transporter TctB family protein</fullName>
    </submittedName>
</protein>
<accession>A0A0H5DGX0</accession>
<dbReference type="EMBL" id="CVRL01000013">
    <property type="protein sequence ID" value="CRL10695.1"/>
    <property type="molecule type" value="Genomic_DNA"/>
</dbReference>
<sequence length="164" mass="17915">MALDRWIALVILMISLVYGYTAFFTMDDGLPPFMKFNAIWPSTFPKGLSVLAILCALIILVSPGKDTDGPKVGDIDYRRLLDYKIGQAAALLGMMVLYALLLRPAGFLISTVGFLVISSMILGERKLHILIPIAMIAAGVVWYLVQGVLGIYLRPLPLFLGNGV</sequence>
<evidence type="ECO:0000259" key="2">
    <source>
        <dbReference type="Pfam" id="PF07331"/>
    </source>
</evidence>
<gene>
    <name evidence="3" type="ORF">NIT7321_01542</name>
</gene>
<dbReference type="Proteomes" id="UP000043764">
    <property type="component" value="Unassembled WGS sequence"/>
</dbReference>
<feature type="transmembrane region" description="Helical" evidence="1">
    <location>
        <begin position="7"/>
        <end position="26"/>
    </location>
</feature>
<name>A0A0H5DGX0_9RHOB</name>
<dbReference type="STRING" id="481446.NIT7645_00641"/>
<feature type="transmembrane region" description="Helical" evidence="1">
    <location>
        <begin position="81"/>
        <end position="99"/>
    </location>
</feature>
<reference evidence="4" key="1">
    <citation type="submission" date="2015-05" db="EMBL/GenBank/DDBJ databases">
        <authorList>
            <person name="Rodrigo-Torres Lidia"/>
            <person name="Arahal R.David."/>
        </authorList>
    </citation>
    <scope>NUCLEOTIDE SEQUENCE [LARGE SCALE GENOMIC DNA]</scope>
    <source>
        <strain evidence="4">CECT 7321</strain>
    </source>
</reference>
<evidence type="ECO:0000313" key="4">
    <source>
        <dbReference type="Proteomes" id="UP000043764"/>
    </source>
</evidence>
<dbReference type="AlphaFoldDB" id="A0A0H5DGX0"/>
<feature type="transmembrane region" description="Helical" evidence="1">
    <location>
        <begin position="38"/>
        <end position="61"/>
    </location>
</feature>
<evidence type="ECO:0000256" key="1">
    <source>
        <dbReference type="SAM" id="Phobius"/>
    </source>
</evidence>
<proteinExistence type="predicted"/>